<feature type="non-terminal residue" evidence="1">
    <location>
        <position position="1"/>
    </location>
</feature>
<reference evidence="1" key="1">
    <citation type="submission" date="2015-04" db="EMBL/GenBank/DDBJ databases">
        <title>The genome sequence of the plant pathogenic Rhizarian Plasmodiophora brassicae reveals insights in its biotrophic life cycle and the origin of chitin synthesis.</title>
        <authorList>
            <person name="Schwelm A."/>
            <person name="Fogelqvist J."/>
            <person name="Knaust A."/>
            <person name="Julke S."/>
            <person name="Lilja T."/>
            <person name="Dhandapani V."/>
            <person name="Bonilla-Rosso G."/>
            <person name="Karlsson M."/>
            <person name="Shevchenko A."/>
            <person name="Choi S.R."/>
            <person name="Kim H.G."/>
            <person name="Park J.Y."/>
            <person name="Lim Y.P."/>
            <person name="Ludwig-Muller J."/>
            <person name="Dixelius C."/>
        </authorList>
    </citation>
    <scope>NUCLEOTIDE SEQUENCE</scope>
    <source>
        <tissue evidence="1">Potato root galls</tissue>
    </source>
</reference>
<sequence length="321" mass="37982">WAFIFQDAIHFPELVDVESWGPQQRTQSLAAYSELSSMLVQTILFGTDDEVMKDSANECLQGVLFWNLNNGLGFFSLQNLKLRPQRDKGQYDQTELMASTPIVFIMQETSDTTFTINAHWDNKYGSIEGMLPIKIKIENPLPISLKIDVHFPTPEENIYAFALSFYDVVFPSFWHHLFISLPMNRYKRRFSPFVQPCPVEAEFEKFERRLRAEETFQRSMTGYVGRSSPDQRRYSDIFTSTLQHLESDTDYCFANTPKQFQRRRKEPKRRLQVPFQIEQLTEAEQISGLRLWRFFFKRVLFTFAVNRWYQKDFKESITDLC</sequence>
<dbReference type="AlphaFoldDB" id="A0A0H5QVL9"/>
<accession>A0A0H5QVL9</accession>
<name>A0A0H5QVL9_9EUKA</name>
<evidence type="ECO:0000313" key="1">
    <source>
        <dbReference type="EMBL" id="CRZ06038.1"/>
    </source>
</evidence>
<proteinExistence type="predicted"/>
<organism evidence="1">
    <name type="scientific">Spongospora subterranea</name>
    <dbReference type="NCBI Taxonomy" id="70186"/>
    <lineage>
        <taxon>Eukaryota</taxon>
        <taxon>Sar</taxon>
        <taxon>Rhizaria</taxon>
        <taxon>Endomyxa</taxon>
        <taxon>Phytomyxea</taxon>
        <taxon>Plasmodiophorida</taxon>
        <taxon>Plasmodiophoridae</taxon>
        <taxon>Spongospora</taxon>
    </lineage>
</organism>
<dbReference type="EMBL" id="HACM01005596">
    <property type="protein sequence ID" value="CRZ06038.1"/>
    <property type="molecule type" value="Transcribed_RNA"/>
</dbReference>
<feature type="non-terminal residue" evidence="1">
    <location>
        <position position="321"/>
    </location>
</feature>
<protein>
    <submittedName>
        <fullName evidence="1">Uncharacterized protein</fullName>
    </submittedName>
</protein>